<dbReference type="EMBL" id="QENQ01000001">
    <property type="protein sequence ID" value="PVX31131.1"/>
    <property type="molecule type" value="Genomic_DNA"/>
</dbReference>
<keyword evidence="2" id="KW-1185">Reference proteome</keyword>
<accession>A0A2U0SIE5</accession>
<evidence type="ECO:0000313" key="2">
    <source>
        <dbReference type="Proteomes" id="UP000245890"/>
    </source>
</evidence>
<proteinExistence type="predicted"/>
<comment type="caution">
    <text evidence="1">The sequence shown here is derived from an EMBL/GenBank/DDBJ whole genome shotgun (WGS) entry which is preliminary data.</text>
</comment>
<organism evidence="1 2">
    <name type="scientific">Sphingomonas pokkalii</name>
    <dbReference type="NCBI Taxonomy" id="2175090"/>
    <lineage>
        <taxon>Bacteria</taxon>
        <taxon>Pseudomonadati</taxon>
        <taxon>Pseudomonadota</taxon>
        <taxon>Alphaproteobacteria</taxon>
        <taxon>Sphingomonadales</taxon>
        <taxon>Sphingomonadaceae</taxon>
        <taxon>Sphingomonas</taxon>
    </lineage>
</organism>
<dbReference type="AlphaFoldDB" id="A0A2U0SIE5"/>
<sequence>MESMHQLDMALLQAIGAIENLLALPSCELAALSWARYQTAKAVAARRRAIDHMVNAAMRDGGDQAEAARALRSGNLDMRMVYTDHVTAWPTARAIANWPDYVAASKRLAEMIRNQVQREREMLYPGLPPLYA</sequence>
<dbReference type="OrthoDB" id="7569926at2"/>
<name>A0A2U0SIE5_9SPHN</name>
<dbReference type="Proteomes" id="UP000245890">
    <property type="component" value="Unassembled WGS sequence"/>
</dbReference>
<gene>
    <name evidence="1" type="ORF">DD559_18785</name>
</gene>
<evidence type="ECO:0000313" key="1">
    <source>
        <dbReference type="EMBL" id="PVX31131.1"/>
    </source>
</evidence>
<protein>
    <submittedName>
        <fullName evidence="1">Uncharacterized protein</fullName>
    </submittedName>
</protein>
<reference evidence="1 2" key="1">
    <citation type="submission" date="2018-05" db="EMBL/GenBank/DDBJ databases">
        <title>Description of Sphingomonas pokkalii sp nov, isolated from the rhizosphere of saline tolerant pokkali rice and its draft genome analysis.</title>
        <authorList>
            <person name="Menon R."/>
            <person name="Kumari S."/>
            <person name="Rameshkumar N."/>
        </authorList>
    </citation>
    <scope>NUCLEOTIDE SEQUENCE [LARGE SCALE GENOMIC DNA]</scope>
    <source>
        <strain evidence="1 2">L3B27</strain>
    </source>
</reference>